<gene>
    <name evidence="2" type="ORF">GCM10009844_05500</name>
</gene>
<feature type="transmembrane region" description="Helical" evidence="1">
    <location>
        <begin position="62"/>
        <end position="90"/>
    </location>
</feature>
<proteinExistence type="predicted"/>
<reference evidence="3" key="1">
    <citation type="journal article" date="2019" name="Int. J. Syst. Evol. Microbiol.">
        <title>The Global Catalogue of Microorganisms (GCM) 10K type strain sequencing project: providing services to taxonomists for standard genome sequencing and annotation.</title>
        <authorList>
            <consortium name="The Broad Institute Genomics Platform"/>
            <consortium name="The Broad Institute Genome Sequencing Center for Infectious Disease"/>
            <person name="Wu L."/>
            <person name="Ma J."/>
        </authorList>
    </citation>
    <scope>NUCLEOTIDE SEQUENCE [LARGE SCALE GENOMIC DNA]</scope>
    <source>
        <strain evidence="3">JCM 16022</strain>
    </source>
</reference>
<feature type="transmembrane region" description="Helical" evidence="1">
    <location>
        <begin position="416"/>
        <end position="440"/>
    </location>
</feature>
<keyword evidence="1" id="KW-1133">Transmembrane helix</keyword>
<evidence type="ECO:0000313" key="3">
    <source>
        <dbReference type="Proteomes" id="UP001501771"/>
    </source>
</evidence>
<evidence type="ECO:0000313" key="2">
    <source>
        <dbReference type="EMBL" id="GAA2137942.1"/>
    </source>
</evidence>
<sequence>MARAHFAIVAAAAAAFTGLAVVSWPLPTVILGGVALLVGVTFATRERLLVHVRSAPWAWELILLPTLLSLRIFNLRYTLVLVVAVVVALLATSEPLPGRSLTRRWVMVSIAVMFLPVVLRPASMETALVPPLVVTLLTVSARRRTHHAVIHSLVDGLGLYLILNVLAYAAGMRSPNADIRVGGLESLGGDERIFYPLASGLAIPAILAAAYLAAAILWFEGRAVRRFFRILGMGAAVVVLAGADARASIAIASLIVVCAAGTPRSLARIGTSLTTGALTFVFIFPLLAKPIVQPALTWTLSTLPFLSRGDTQADVGLNGREYIWSQSTHFWTERVEGWRALLGYGTYGQHVSGASWSYASQVAGLSADPRSISVHNSLLQQLYDAGLMGAAAFAVVALFTTHALGRGVLAKERGSVYGLAVLLAILLASMTEVILAPGFAQEPLFVMLGVTVSLCCQPRSPRDCEQFLGHGRVAVTESMAKGL</sequence>
<name>A0ABP5KVH7_9ACTN</name>
<keyword evidence="1" id="KW-0812">Transmembrane</keyword>
<dbReference type="RefSeq" id="WP_344147189.1">
    <property type="nucleotide sequence ID" value="NZ_BAAAQR010000001.1"/>
</dbReference>
<keyword evidence="3" id="KW-1185">Reference proteome</keyword>
<organism evidence="2 3">
    <name type="scientific">Nocardioides koreensis</name>
    <dbReference type="NCBI Taxonomy" id="433651"/>
    <lineage>
        <taxon>Bacteria</taxon>
        <taxon>Bacillati</taxon>
        <taxon>Actinomycetota</taxon>
        <taxon>Actinomycetes</taxon>
        <taxon>Propionibacteriales</taxon>
        <taxon>Nocardioidaceae</taxon>
        <taxon>Nocardioides</taxon>
    </lineage>
</organism>
<feature type="transmembrane region" description="Helical" evidence="1">
    <location>
        <begin position="385"/>
        <end position="404"/>
    </location>
</feature>
<evidence type="ECO:0000256" key="1">
    <source>
        <dbReference type="SAM" id="Phobius"/>
    </source>
</evidence>
<comment type="caution">
    <text evidence="2">The sequence shown here is derived from an EMBL/GenBank/DDBJ whole genome shotgun (WGS) entry which is preliminary data.</text>
</comment>
<dbReference type="Proteomes" id="UP001501771">
    <property type="component" value="Unassembled WGS sequence"/>
</dbReference>
<dbReference type="EMBL" id="BAAAQR010000001">
    <property type="protein sequence ID" value="GAA2137942.1"/>
    <property type="molecule type" value="Genomic_DNA"/>
</dbReference>
<feature type="transmembrane region" description="Helical" evidence="1">
    <location>
        <begin position="193"/>
        <end position="219"/>
    </location>
</feature>
<feature type="transmembrane region" description="Helical" evidence="1">
    <location>
        <begin position="273"/>
        <end position="292"/>
    </location>
</feature>
<evidence type="ECO:0008006" key="4">
    <source>
        <dbReference type="Google" id="ProtNLM"/>
    </source>
</evidence>
<feature type="transmembrane region" description="Helical" evidence="1">
    <location>
        <begin position="152"/>
        <end position="173"/>
    </location>
</feature>
<accession>A0ABP5KVH7</accession>
<feature type="transmembrane region" description="Helical" evidence="1">
    <location>
        <begin position="102"/>
        <end position="119"/>
    </location>
</feature>
<feature type="transmembrane region" description="Helical" evidence="1">
    <location>
        <begin position="30"/>
        <end position="50"/>
    </location>
</feature>
<protein>
    <recommendedName>
        <fullName evidence="4">O-antigen ligase family protein</fullName>
    </recommendedName>
</protein>
<keyword evidence="1" id="KW-0472">Membrane</keyword>